<dbReference type="GO" id="GO:0015562">
    <property type="term" value="F:efflux transmembrane transporter activity"/>
    <property type="evidence" value="ECO:0007669"/>
    <property type="project" value="InterPro"/>
</dbReference>
<proteinExistence type="inferred from homology"/>
<organism evidence="4 5">
    <name type="scientific">Luteimonas chenhongjianii</name>
    <dbReference type="NCBI Taxonomy" id="2006110"/>
    <lineage>
        <taxon>Bacteria</taxon>
        <taxon>Pseudomonadati</taxon>
        <taxon>Pseudomonadota</taxon>
        <taxon>Gammaproteobacteria</taxon>
        <taxon>Lysobacterales</taxon>
        <taxon>Lysobacteraceae</taxon>
        <taxon>Luteimonas</taxon>
    </lineage>
</organism>
<accession>A0A290XAN9</accession>
<protein>
    <submittedName>
        <fullName evidence="4">RND transporter</fullName>
    </submittedName>
</protein>
<keyword evidence="2" id="KW-0449">Lipoprotein</keyword>
<keyword evidence="5" id="KW-1185">Reference proteome</keyword>
<sequence>MDFGSQGPGAAARASRVSGARAVVAVAGMYLAGCASLAPPDSTPPAPVANAYPADASGPVGADALQAAALAWRDYFTDPELRGLIGLALRNNRDLRMATLRVEEARAGYRIQRAAQLPAFGVEGQAARSRVPGDLNASGRSLVSGDYEVALGLAAWELDFWGRVRSLKTAALETFFATEAAQQAATVNLIAAVADGYVGLRELDERLRLARRTIASREESFRIFTRRVEVGATSKLELTQVEALLTQAQALGAQLERERAAQAHALALLVGAPVELEAPPPGSTARALPALPALRAGLPSDLLLDRPDIVAAEHQLRAANADIGAARAAFFPRIALTGSFGSASAQLGGLFESGSRTWTFAPTISLPIFNGGRIRANLDLAWVRRDMAVAEYERTIQGAFRDVADALSAQHWLFEQARILQATVDAQTERARLAGLRYENGAAAFLEVLDAERDLLAAQQQLVQTQGALLASRIALYAALGGGPLDARAADAALPPDPRPGQSP</sequence>
<keyword evidence="3" id="KW-0175">Coiled coil</keyword>
<dbReference type="Pfam" id="PF02321">
    <property type="entry name" value="OEP"/>
    <property type="match status" value="2"/>
</dbReference>
<dbReference type="PANTHER" id="PTHR30203:SF32">
    <property type="entry name" value="CATION EFFLUX SYSTEM PROTEIN CUSC"/>
    <property type="match status" value="1"/>
</dbReference>
<dbReference type="Gene3D" id="1.20.1600.10">
    <property type="entry name" value="Outer membrane efflux proteins (OEP)"/>
    <property type="match status" value="1"/>
</dbReference>
<dbReference type="Gene3D" id="2.20.200.10">
    <property type="entry name" value="Outer membrane efflux proteins (OEP)"/>
    <property type="match status" value="1"/>
</dbReference>
<dbReference type="PANTHER" id="PTHR30203">
    <property type="entry name" value="OUTER MEMBRANE CATION EFFLUX PROTEIN"/>
    <property type="match status" value="1"/>
</dbReference>
<dbReference type="EMBL" id="CP023406">
    <property type="protein sequence ID" value="ATD66131.1"/>
    <property type="molecule type" value="Genomic_DNA"/>
</dbReference>
<dbReference type="Proteomes" id="UP000218968">
    <property type="component" value="Chromosome"/>
</dbReference>
<dbReference type="KEGG" id="lum:CNR27_00580"/>
<dbReference type="GO" id="GO:0009279">
    <property type="term" value="C:cell outer membrane"/>
    <property type="evidence" value="ECO:0007669"/>
    <property type="project" value="UniProtKB-SubCell"/>
</dbReference>
<dbReference type="AlphaFoldDB" id="A0A290XAN9"/>
<gene>
    <name evidence="4" type="ORF">CNR27_00580</name>
</gene>
<evidence type="ECO:0000256" key="2">
    <source>
        <dbReference type="RuleBase" id="RU362097"/>
    </source>
</evidence>
<dbReference type="InterPro" id="IPR010131">
    <property type="entry name" value="MdtP/NodT-like"/>
</dbReference>
<dbReference type="RefSeq" id="WP_096296462.1">
    <property type="nucleotide sequence ID" value="NZ_CP023406.1"/>
</dbReference>
<keyword evidence="2" id="KW-0564">Palmitate</keyword>
<evidence type="ECO:0000313" key="5">
    <source>
        <dbReference type="Proteomes" id="UP000218968"/>
    </source>
</evidence>
<evidence type="ECO:0000256" key="1">
    <source>
        <dbReference type="ARBA" id="ARBA00007613"/>
    </source>
</evidence>
<evidence type="ECO:0000256" key="3">
    <source>
        <dbReference type="SAM" id="Coils"/>
    </source>
</evidence>
<reference evidence="5" key="1">
    <citation type="submission" date="2017-09" db="EMBL/GenBank/DDBJ databases">
        <title>Luteimonas liuhanmingii sp.nov., isolated from the intestinal contents of Tibetan Plateau Pika in Yushu, Qinghai Province, China.</title>
        <authorList>
            <person name="Gui Z."/>
        </authorList>
    </citation>
    <scope>NUCLEOTIDE SEQUENCE [LARGE SCALE GENOMIC DNA]</scope>
    <source>
        <strain evidence="5">100111</strain>
    </source>
</reference>
<keyword evidence="2" id="KW-0472">Membrane</keyword>
<dbReference type="NCBIfam" id="TIGR01845">
    <property type="entry name" value="outer_NodT"/>
    <property type="match status" value="1"/>
</dbReference>
<keyword evidence="2" id="KW-0812">Transmembrane</keyword>
<comment type="subcellular location">
    <subcellularLocation>
        <location evidence="2">Cell outer membrane</location>
        <topology evidence="2">Lipid-anchor</topology>
    </subcellularLocation>
</comment>
<evidence type="ECO:0000313" key="4">
    <source>
        <dbReference type="EMBL" id="ATD66131.1"/>
    </source>
</evidence>
<dbReference type="InterPro" id="IPR003423">
    <property type="entry name" value="OMP_efflux"/>
</dbReference>
<keyword evidence="2" id="KW-1134">Transmembrane beta strand</keyword>
<feature type="coiled-coil region" evidence="3">
    <location>
        <begin position="200"/>
        <end position="261"/>
    </location>
</feature>
<comment type="similarity">
    <text evidence="1 2">Belongs to the outer membrane factor (OMF) (TC 1.B.17) family.</text>
</comment>
<dbReference type="SUPFAM" id="SSF56954">
    <property type="entry name" value="Outer membrane efflux proteins (OEP)"/>
    <property type="match status" value="1"/>
</dbReference>
<name>A0A290XAN9_9GAMM</name>
<dbReference type="OrthoDB" id="9770517at2"/>